<organism evidence="2 3">
    <name type="scientific">Rhodovibrio salinarum</name>
    <dbReference type="NCBI Taxonomy" id="1087"/>
    <lineage>
        <taxon>Bacteria</taxon>
        <taxon>Pseudomonadati</taxon>
        <taxon>Pseudomonadota</taxon>
        <taxon>Alphaproteobacteria</taxon>
        <taxon>Rhodospirillales</taxon>
        <taxon>Rhodovibrionaceae</taxon>
        <taxon>Rhodovibrio</taxon>
    </lineage>
</organism>
<sequence length="962" mass="104124">MSDGFPMRALFVAQLGGALMACALLWPVPSAQAQAQTCKASGRAHAFEALYPSETPTPRGTDCMAALGNGMAAVRLPALGVHIDDVAAARGLKDHRWGLIDRDGKLVAAPQFDAVKPFAQGLAAAKDGSDWGFIDASGNWVVDAAFQDAKPFAEIGIAPVKRDYHWTLIGRDDHDLDIDLGENVASIEVGAGDPAPVRTTYHAVHTAPDGRQLVVSGDMEVLGRFGDPEENLFRVSFDDGVGVLNGDSILVVPPFYDSIDAPNEEGGLWIANRGSAGQTLLKPDGTVVGDDYRNVRRLSDDFWLVVDRDSQLAILDRNGTVLTKVDRDAYYNLDRVGPFVVYQAEDGPRVLAPGAQEPLVLEDGFTAEMVLDNSLLVLGDGEGGIGGLVSRAGHKLLRKTHKWVGQIDSIEVRGGSYWMKNAQRNFLNVLGPDLQPTLTPEVRDKVGEYGLEVVQRVPEDEGPVPIAILTRGHCNCAGEGAGLLLSDGRIVVDQAWQKVTPLDEDPTQTRDSRFAVETADGVGMIDGHGKVVLAATRNSIAKFQHGYAMTYADGAVQALDREGKLYDLPPAFGMDVVAPGFLAYQKTAAADALLRLYDIQAGEPRGEAKFQAIEDFVDGQAIATAADGKVGVIDTNGDWTLSPRYGYVERLNGQLWAVQHKPSETFFNREPRAIVDASGEMIVPYTSQLQIAPWPDGRILVYCGCNDDHLDRLLSPSGEIELDGRKTKFARVGNWVRTARRPATGYLTADGDWALPLRVGVGSSFHEDSGHALFRDHTGPHIIDQQGERVADLETAWWSWPADSDWLIGSDHVAGKTVYADAQGEPALRLESQAGAFRNGVALSRADRDEPAVWIDNSGTPLDIGRYRDLGMLSDDGLAFAAGAEGVYGYIDRKGRYLIPPVYSNATAFSDGRAVVTTGYNAMMIDRTGRPVARVTQRCGVRVLYGPDNRRVWPEAMPSNCR</sequence>
<evidence type="ECO:0000256" key="1">
    <source>
        <dbReference type="SAM" id="SignalP"/>
    </source>
</evidence>
<proteinExistence type="predicted"/>
<reference evidence="2" key="1">
    <citation type="submission" date="2017-08" db="EMBL/GenBank/DDBJ databases">
        <authorList>
            <person name="Imhoff J.F."/>
            <person name="Rahn T."/>
            <person name="Kuenzel S."/>
            <person name="Neulinger S.C."/>
        </authorList>
    </citation>
    <scope>NUCLEOTIDE SEQUENCE</scope>
    <source>
        <strain evidence="2">DSM 9154</strain>
    </source>
</reference>
<accession>A0A934V2V2</accession>
<protein>
    <recommendedName>
        <fullName evidence="4">WG containing repeat-containing protein</fullName>
    </recommendedName>
</protein>
<dbReference type="InterPro" id="IPR032774">
    <property type="entry name" value="WG_beta_rep"/>
</dbReference>
<reference evidence="2" key="2">
    <citation type="journal article" date="2020" name="Microorganisms">
        <title>Osmotic Adaptation and Compatible Solute Biosynthesis of Phototrophic Bacteria as Revealed from Genome Analyses.</title>
        <authorList>
            <person name="Imhoff J.F."/>
            <person name="Rahn T."/>
            <person name="Kunzel S."/>
            <person name="Keller A."/>
            <person name="Neulinger S.C."/>
        </authorList>
    </citation>
    <scope>NUCLEOTIDE SEQUENCE</scope>
    <source>
        <strain evidence="2">DSM 9154</strain>
    </source>
</reference>
<evidence type="ECO:0000313" key="2">
    <source>
        <dbReference type="EMBL" id="MBK1699131.1"/>
    </source>
</evidence>
<dbReference type="EMBL" id="NRRE01000034">
    <property type="protein sequence ID" value="MBK1699131.1"/>
    <property type="molecule type" value="Genomic_DNA"/>
</dbReference>
<keyword evidence="3" id="KW-1185">Reference proteome</keyword>
<feature type="chain" id="PRO_5037827585" description="WG containing repeat-containing protein" evidence="1">
    <location>
        <begin position="34"/>
        <end position="962"/>
    </location>
</feature>
<dbReference type="RefSeq" id="WP_027287134.1">
    <property type="nucleotide sequence ID" value="NZ_NRRE01000034.1"/>
</dbReference>
<dbReference type="Pfam" id="PF14903">
    <property type="entry name" value="WG_beta_rep"/>
    <property type="match status" value="3"/>
</dbReference>
<keyword evidence="1" id="KW-0732">Signal</keyword>
<name>A0A934V2V2_9PROT</name>
<feature type="signal peptide" evidence="1">
    <location>
        <begin position="1"/>
        <end position="33"/>
    </location>
</feature>
<comment type="caution">
    <text evidence="2">The sequence shown here is derived from an EMBL/GenBank/DDBJ whole genome shotgun (WGS) entry which is preliminary data.</text>
</comment>
<gene>
    <name evidence="2" type="ORF">CKO21_17950</name>
</gene>
<dbReference type="Proteomes" id="UP000778970">
    <property type="component" value="Unassembled WGS sequence"/>
</dbReference>
<dbReference type="AlphaFoldDB" id="A0A934V2V2"/>
<dbReference type="PANTHER" id="PTHR37841:SF1">
    <property type="entry name" value="DUF3298 DOMAIN-CONTAINING PROTEIN"/>
    <property type="match status" value="1"/>
</dbReference>
<dbReference type="PANTHER" id="PTHR37841">
    <property type="entry name" value="GLR2918 PROTEIN"/>
    <property type="match status" value="1"/>
</dbReference>
<evidence type="ECO:0000313" key="3">
    <source>
        <dbReference type="Proteomes" id="UP000778970"/>
    </source>
</evidence>
<evidence type="ECO:0008006" key="4">
    <source>
        <dbReference type="Google" id="ProtNLM"/>
    </source>
</evidence>